<name>A0ABW5DE78_9HYPH</name>
<protein>
    <submittedName>
        <fullName evidence="2">Uncharacterized protein</fullName>
    </submittedName>
</protein>
<dbReference type="Proteomes" id="UP001597373">
    <property type="component" value="Unassembled WGS sequence"/>
</dbReference>
<gene>
    <name evidence="2" type="ORF">ACFSMZ_04365</name>
</gene>
<feature type="region of interest" description="Disordered" evidence="1">
    <location>
        <begin position="145"/>
        <end position="167"/>
    </location>
</feature>
<feature type="region of interest" description="Disordered" evidence="1">
    <location>
        <begin position="1"/>
        <end position="117"/>
    </location>
</feature>
<accession>A0ABW5DE78</accession>
<reference evidence="3" key="1">
    <citation type="journal article" date="2019" name="Int. J. Syst. Evol. Microbiol.">
        <title>The Global Catalogue of Microorganisms (GCM) 10K type strain sequencing project: providing services to taxonomists for standard genome sequencing and annotation.</title>
        <authorList>
            <consortium name="The Broad Institute Genomics Platform"/>
            <consortium name="The Broad Institute Genome Sequencing Center for Infectious Disease"/>
            <person name="Wu L."/>
            <person name="Ma J."/>
        </authorList>
    </citation>
    <scope>NUCLEOTIDE SEQUENCE [LARGE SCALE GENOMIC DNA]</scope>
    <source>
        <strain evidence="3">KCTC 23707</strain>
    </source>
</reference>
<evidence type="ECO:0000313" key="3">
    <source>
        <dbReference type="Proteomes" id="UP001597373"/>
    </source>
</evidence>
<proteinExistence type="predicted"/>
<dbReference type="EMBL" id="JBHUIR010000017">
    <property type="protein sequence ID" value="MFD2258995.1"/>
    <property type="molecule type" value="Genomic_DNA"/>
</dbReference>
<dbReference type="RefSeq" id="WP_345100312.1">
    <property type="nucleotide sequence ID" value="NZ_BAABGS010000074.1"/>
</dbReference>
<evidence type="ECO:0000313" key="2">
    <source>
        <dbReference type="EMBL" id="MFD2258995.1"/>
    </source>
</evidence>
<keyword evidence="3" id="KW-1185">Reference proteome</keyword>
<comment type="caution">
    <text evidence="2">The sequence shown here is derived from an EMBL/GenBank/DDBJ whole genome shotgun (WGS) entry which is preliminary data.</text>
</comment>
<sequence length="284" mass="29250">MAQDAPPSASDQDASTVFREAPRGSPGGPATLEQILRQGEQQGRGPSAVQGPEPAGGTTSADTSGDAASGQDVPSVSSEAPGGRPGGRVTLEEFLEEQHGQGAALPQHPVTGDGTRAVETSGVPAVEQTLSAEPAGRAEAVKPDVANDPTQWFPDAPEPPSGAAEGGTGLLRAMVQQLSSAATTVCAGRGDCARVAGNFARFLWDNRDRVDVQTRALRCLGQSAVRRGYVQSPVDAIRNASRADVTELSVEVCECMVGLSGSLSVCRPSLVQGRLAPLLRMFGR</sequence>
<evidence type="ECO:0000256" key="1">
    <source>
        <dbReference type="SAM" id="MobiDB-lite"/>
    </source>
</evidence>
<organism evidence="2 3">
    <name type="scientific">Chelativorans composti</name>
    <dbReference type="NCBI Taxonomy" id="768533"/>
    <lineage>
        <taxon>Bacteria</taxon>
        <taxon>Pseudomonadati</taxon>
        <taxon>Pseudomonadota</taxon>
        <taxon>Alphaproteobacteria</taxon>
        <taxon>Hyphomicrobiales</taxon>
        <taxon>Phyllobacteriaceae</taxon>
        <taxon>Chelativorans</taxon>
    </lineage>
</organism>